<evidence type="ECO:0000256" key="1">
    <source>
        <dbReference type="SAM" id="Coils"/>
    </source>
</evidence>
<dbReference type="Proteomes" id="UP000266841">
    <property type="component" value="Unassembled WGS sequence"/>
</dbReference>
<evidence type="ECO:0000256" key="2">
    <source>
        <dbReference type="SAM" id="MobiDB-lite"/>
    </source>
</evidence>
<feature type="region of interest" description="Disordered" evidence="2">
    <location>
        <begin position="152"/>
        <end position="186"/>
    </location>
</feature>
<accession>K0SGB8</accession>
<keyword evidence="4" id="KW-1185">Reference proteome</keyword>
<feature type="compositionally biased region" description="Basic and acidic residues" evidence="2">
    <location>
        <begin position="303"/>
        <end position="314"/>
    </location>
</feature>
<name>K0SGB8_THAOC</name>
<sequence length="325" mass="37387">TGKWKVRSSPKKWKVLLRGVETEDNLLRYEGNDLAEVFLSQVKCSKFLRLKRTSKRRDKKKDILQVRLGKLNPGEAVIASKQMTDEVKPPANRALREGQRELSYTITKLIKEKLVTIEDDEEALTKLEEQIEAVELWVDWDGKKDMKEDLRAYNSDDDGEDGDEEMKAPAKEDEEMKATSRTPTTRNCPQHWLNKYKVLENAMDAIFEGNDMAAKIEVIVEYLLTRHADDAKDALRKLGVLPKVLDVYEMSATMEECSIGIGTRSEAKAAYVRVSNTRRSTKPQTQNAMKRVKQRFKKGPLKRTLDNEEEERKAKRERRLAAVEG</sequence>
<feature type="non-terminal residue" evidence="3">
    <location>
        <position position="1"/>
    </location>
</feature>
<protein>
    <submittedName>
        <fullName evidence="3">Uncharacterized protein</fullName>
    </submittedName>
</protein>
<feature type="compositionally biased region" description="Basic residues" evidence="2">
    <location>
        <begin position="290"/>
        <end position="301"/>
    </location>
</feature>
<gene>
    <name evidence="3" type="ORF">THAOC_19709</name>
</gene>
<dbReference type="EMBL" id="AGNL01021788">
    <property type="protein sequence ID" value="EJK60011.1"/>
    <property type="molecule type" value="Genomic_DNA"/>
</dbReference>
<organism evidence="3 4">
    <name type="scientific">Thalassiosira oceanica</name>
    <name type="common">Marine diatom</name>
    <dbReference type="NCBI Taxonomy" id="159749"/>
    <lineage>
        <taxon>Eukaryota</taxon>
        <taxon>Sar</taxon>
        <taxon>Stramenopiles</taxon>
        <taxon>Ochrophyta</taxon>
        <taxon>Bacillariophyta</taxon>
        <taxon>Coscinodiscophyceae</taxon>
        <taxon>Thalassiosirophycidae</taxon>
        <taxon>Thalassiosirales</taxon>
        <taxon>Thalassiosiraceae</taxon>
        <taxon>Thalassiosira</taxon>
    </lineage>
</organism>
<feature type="region of interest" description="Disordered" evidence="2">
    <location>
        <begin position="275"/>
        <end position="325"/>
    </location>
</feature>
<reference evidence="3 4" key="1">
    <citation type="journal article" date="2012" name="Genome Biol.">
        <title>Genome and low-iron response of an oceanic diatom adapted to chronic iron limitation.</title>
        <authorList>
            <person name="Lommer M."/>
            <person name="Specht M."/>
            <person name="Roy A.S."/>
            <person name="Kraemer L."/>
            <person name="Andreson R."/>
            <person name="Gutowska M.A."/>
            <person name="Wolf J."/>
            <person name="Bergner S.V."/>
            <person name="Schilhabel M.B."/>
            <person name="Klostermeier U.C."/>
            <person name="Beiko R.G."/>
            <person name="Rosenstiel P."/>
            <person name="Hippler M."/>
            <person name="Laroche J."/>
        </authorList>
    </citation>
    <scope>NUCLEOTIDE SEQUENCE [LARGE SCALE GENOMIC DNA]</scope>
    <source>
        <strain evidence="3 4">CCMP1005</strain>
    </source>
</reference>
<feature type="compositionally biased region" description="Acidic residues" evidence="2">
    <location>
        <begin position="155"/>
        <end position="164"/>
    </location>
</feature>
<proteinExistence type="predicted"/>
<evidence type="ECO:0000313" key="3">
    <source>
        <dbReference type="EMBL" id="EJK60011.1"/>
    </source>
</evidence>
<keyword evidence="1" id="KW-0175">Coiled coil</keyword>
<feature type="compositionally biased region" description="Basic and acidic residues" evidence="2">
    <location>
        <begin position="165"/>
        <end position="178"/>
    </location>
</feature>
<feature type="coiled-coil region" evidence="1">
    <location>
        <begin position="110"/>
        <end position="137"/>
    </location>
</feature>
<evidence type="ECO:0000313" key="4">
    <source>
        <dbReference type="Proteomes" id="UP000266841"/>
    </source>
</evidence>
<dbReference type="AlphaFoldDB" id="K0SGB8"/>
<feature type="compositionally biased region" description="Polar residues" evidence="2">
    <location>
        <begin position="275"/>
        <end position="288"/>
    </location>
</feature>
<comment type="caution">
    <text evidence="3">The sequence shown here is derived from an EMBL/GenBank/DDBJ whole genome shotgun (WGS) entry which is preliminary data.</text>
</comment>